<dbReference type="Proteomes" id="UP000693687">
    <property type="component" value="Segment"/>
</dbReference>
<evidence type="ECO:0000313" key="3">
    <source>
        <dbReference type="EMBL" id="QWY81040.1"/>
    </source>
</evidence>
<organism evidence="3 4">
    <name type="scientific">Mycobacterium phage Burton</name>
    <dbReference type="NCBI Taxonomy" id="2836019"/>
    <lineage>
        <taxon>Viruses</taxon>
        <taxon>Duplodnaviria</taxon>
        <taxon>Heunggongvirae</taxon>
        <taxon>Uroviricota</taxon>
        <taxon>Caudoviricetes</taxon>
        <taxon>Fromanvirus</taxon>
        <taxon>Fromanvirus museum</taxon>
    </lineage>
</organism>
<feature type="coiled-coil region" evidence="1">
    <location>
        <begin position="658"/>
        <end position="725"/>
    </location>
</feature>
<proteinExistence type="predicted"/>
<reference evidence="3" key="1">
    <citation type="submission" date="2021-03" db="EMBL/GenBank/DDBJ databases">
        <authorList>
            <person name="Ayuk M.A."/>
            <person name="Robinson C.J."/>
            <person name="Anderson W.A."/>
            <person name="Gugssa A."/>
            <person name="Somiranjan G."/>
            <person name="Allen-Mcfarlane R.F."/>
            <person name="Moore M."/>
            <person name="Davis A."/>
            <person name="Oduguwa K."/>
            <person name="Anike A.C."/>
            <person name="Hodgson K."/>
            <person name="Anozie O.M."/>
            <person name="Anyia G."/>
            <person name="Belai M.H."/>
            <person name="Britford J.S."/>
            <person name="Brown T.M."/>
            <person name="Bushrod L.M."/>
            <person name="Cason K.M."/>
            <person name="Clark A.S."/>
            <person name="Clay C.B."/>
            <person name="Dykes K.M."/>
            <person name="Gary T.D."/>
            <person name="Graham K.R."/>
            <person name="Green I.M."/>
            <person name="Hill I.C."/>
            <person name="Jarmon D.A."/>
            <person name="Mason C.D."/>
            <person name="Mongo I."/>
            <person name="Sims A.M."/>
            <person name="Tailey I.L."/>
            <person name="Tate L."/>
            <person name="Toingar J.A."/>
            <person name="Townsend M."/>
            <person name="Young J.A."/>
            <person name="Le K.B."/>
            <person name="Garlena R.A."/>
            <person name="Russell D.A."/>
            <person name="Jacobs-Sera D."/>
            <person name="Hatfull G.F."/>
        </authorList>
    </citation>
    <scope>NUCLEOTIDE SEQUENCE</scope>
</reference>
<keyword evidence="2" id="KW-0472">Membrane</keyword>
<keyword evidence="1" id="KW-0175">Coiled coil</keyword>
<gene>
    <name evidence="3" type="primary">25</name>
    <name evidence="3" type="ORF">SEA_BURTON_25</name>
</gene>
<evidence type="ECO:0000313" key="4">
    <source>
        <dbReference type="Proteomes" id="UP000693687"/>
    </source>
</evidence>
<accession>A0A8F3IMT1</accession>
<evidence type="ECO:0000256" key="1">
    <source>
        <dbReference type="SAM" id="Coils"/>
    </source>
</evidence>
<feature type="transmembrane region" description="Helical" evidence="2">
    <location>
        <begin position="98"/>
        <end position="123"/>
    </location>
</feature>
<sequence length="823" mass="84705">MAAGKEVGRLSIKVTPDLDGFYRELKAAVESAEKMKVHIPVEPDMGNFRQEVAASTAGMSARVKVQADVDRGLLDSVANSLGSLKAPSFGSGINPTGYMLILGAAAALTPLIAGSLGAISAALLTLPGLIAAVAVPIGALALGIDGFKRAAERLKPAFDGLKESMSAAVENQFGPVFDQLGKAIPTLAANLPKVTQGMADVAKSIVDSVTSGEGLGRIESLISNIGAAISRSAPGLTSFVDGLLNLAEKFSGKLPAIADWINRTGESFSKWVTDFTTAGPDGVSKFDNAMSGLGDTLQMLGGGLVDILNKSLEFFSDPQKIQSFKAELDGLIASISTLVDLINSLAAAFSKVPGLSDGEANGVMDFAPIQIQGAIELIKQIPTAWEGVKLKAAEVWNSIPTMAATAIASIRATLATLPGLLSGIWTTVTASASSAFATIGAAVSAGARSVVNTAGNIFRSMGSVIANAFSAAVSAVQTAFSQMVSAAASGAQQVVSEVQALGGKIAAAAGNFGSILVAAGKALMDGLLSGIKAGLSAVLDFASGIAAKIAAVKGPLPKDRKELIPAGEALMEGLGTGIENGLDPVLDRAREIAKQIFSAFKETFGTAPASLAFNLGSMQGDLSGLQTSLESTATASRDLTSSLTAPTAELASGSSLLGDDVKNQLDELKLAYDQLELQRKQLKVDKNAAGTKEEKKAIQDQIDQIQAQKDQIALEKDKLKLQQQQTGQMGEQKTLAQFLGEQIASTWQQGTDAVAGFARSNLDQAMSDLGIGGGAITNGLNAGLDWGVQALGNVMNIQVNSVDDAIAVKNNEVNKQALTYTRR</sequence>
<feature type="transmembrane region" description="Helical" evidence="2">
    <location>
        <begin position="129"/>
        <end position="147"/>
    </location>
</feature>
<keyword evidence="2" id="KW-1133">Transmembrane helix</keyword>
<evidence type="ECO:0000256" key="2">
    <source>
        <dbReference type="SAM" id="Phobius"/>
    </source>
</evidence>
<keyword evidence="2" id="KW-0812">Transmembrane</keyword>
<protein>
    <submittedName>
        <fullName evidence="3">Tape measure protein</fullName>
    </submittedName>
</protein>
<name>A0A8F3IMT1_9CAUD</name>
<dbReference type="EMBL" id="MW712732">
    <property type="protein sequence ID" value="QWY81040.1"/>
    <property type="molecule type" value="Genomic_DNA"/>
</dbReference>